<dbReference type="EMBL" id="CP119075">
    <property type="protein sequence ID" value="WED64881.1"/>
    <property type="molecule type" value="Genomic_DNA"/>
</dbReference>
<accession>A0AAF0CNR3</accession>
<organism evidence="1 2">
    <name type="scientific">Synoicihabitans lomoniglobus</name>
    <dbReference type="NCBI Taxonomy" id="2909285"/>
    <lineage>
        <taxon>Bacteria</taxon>
        <taxon>Pseudomonadati</taxon>
        <taxon>Verrucomicrobiota</taxon>
        <taxon>Opitutia</taxon>
        <taxon>Opitutales</taxon>
        <taxon>Opitutaceae</taxon>
        <taxon>Synoicihabitans</taxon>
    </lineage>
</organism>
<dbReference type="AlphaFoldDB" id="A0AAF0CNR3"/>
<protein>
    <submittedName>
        <fullName evidence="1">Uncharacterized protein</fullName>
    </submittedName>
</protein>
<gene>
    <name evidence="1" type="ORF">PXH66_21250</name>
</gene>
<proteinExistence type="predicted"/>
<dbReference type="KEGG" id="slom:PXH66_21250"/>
<dbReference type="RefSeq" id="WP_330931854.1">
    <property type="nucleotide sequence ID" value="NZ_CP119075.1"/>
</dbReference>
<keyword evidence="2" id="KW-1185">Reference proteome</keyword>
<reference evidence="1" key="1">
    <citation type="submission" date="2023-03" db="EMBL/GenBank/DDBJ databases">
        <title>Lomoglobus Profundus gen. nov., sp. nov., a novel member of the phylum Verrucomicrobia, isolated from deep-marine sediment of South China Sea.</title>
        <authorList>
            <person name="Ahmad T."/>
            <person name="Ishaq S.E."/>
            <person name="Wang F."/>
        </authorList>
    </citation>
    <scope>NUCLEOTIDE SEQUENCE</scope>
    <source>
        <strain evidence="1">LMO-M01</strain>
    </source>
</reference>
<dbReference type="Proteomes" id="UP001218638">
    <property type="component" value="Chromosome"/>
</dbReference>
<dbReference type="Gene3D" id="3.30.460.70">
    <property type="match status" value="1"/>
</dbReference>
<sequence>MQKPANSSLLSLATLQLNRLRVIGILAAAGWLSLMTGCTTVAPTNSAAHSITGRVISPTEIKSLHKKTVLGDNSYAEVNSAWLAQFNADFKSELHRLGITKWDDRFDCNRFTDLYRSLAQAHYFRVSFHRAIPAEALALGPIWYVRESSGRSHAIIQALTERGRVFIEPQTGKELVLSPRELRSTFFAAM</sequence>
<evidence type="ECO:0000313" key="2">
    <source>
        <dbReference type="Proteomes" id="UP001218638"/>
    </source>
</evidence>
<name>A0AAF0CNR3_9BACT</name>
<evidence type="ECO:0000313" key="1">
    <source>
        <dbReference type="EMBL" id="WED64881.1"/>
    </source>
</evidence>